<sequence>MVGFRHLLYMIGITLVIPTWCMAQDVYLNGKKVKDLAAAMKSAKDFSVIRLSEGLFEQTGVLKANNVLITGEPNKTAIANKTSWGKGALVIVGNNTSINNIECFGISVASKNGACVRLDGKNLELNNVYFHDAEQGLLTGQAPGFVSINNSKFERLGKAGQAHGIYVGGGELLINNSQFLSSKDEGHEIKSRAQTTTILNSTIANLTGKDSRLIDVSNGGVLEIKDSVLQQSNATSNSDVIGFGLEGLSATKNKISLIGNIFLLDREHGSVPLHIAANDVPTIIEQNIFVGKVNASQISENFYFNDREAANLPPYPALPSLK</sequence>
<dbReference type="Proteomes" id="UP000601768">
    <property type="component" value="Unassembled WGS sequence"/>
</dbReference>
<dbReference type="EMBL" id="JACNEP010000005">
    <property type="protein sequence ID" value="MBC3765777.1"/>
    <property type="molecule type" value="Genomic_DNA"/>
</dbReference>
<keyword evidence="2" id="KW-1185">Reference proteome</keyword>
<dbReference type="Gene3D" id="2.160.20.10">
    <property type="entry name" value="Single-stranded right-handed beta-helix, Pectin lyase-like"/>
    <property type="match status" value="1"/>
</dbReference>
<proteinExistence type="predicted"/>
<dbReference type="InterPro" id="IPR011050">
    <property type="entry name" value="Pectin_lyase_fold/virulence"/>
</dbReference>
<protein>
    <recommendedName>
        <fullName evidence="3">Right-handed parallel beta-helix repeat-containing protein</fullName>
    </recommendedName>
</protein>
<comment type="caution">
    <text evidence="1">The sequence shown here is derived from an EMBL/GenBank/DDBJ whole genome shotgun (WGS) entry which is preliminary data.</text>
</comment>
<dbReference type="AlphaFoldDB" id="A0A8J6IU06"/>
<organism evidence="1 2">
    <name type="scientific">Neptunicella marina</name>
    <dbReference type="NCBI Taxonomy" id="2125989"/>
    <lineage>
        <taxon>Bacteria</taxon>
        <taxon>Pseudomonadati</taxon>
        <taxon>Pseudomonadota</taxon>
        <taxon>Gammaproteobacteria</taxon>
        <taxon>Alteromonadales</taxon>
        <taxon>Alteromonadaceae</taxon>
        <taxon>Neptunicella</taxon>
    </lineage>
</organism>
<evidence type="ECO:0000313" key="1">
    <source>
        <dbReference type="EMBL" id="MBC3765777.1"/>
    </source>
</evidence>
<reference evidence="1" key="2">
    <citation type="submission" date="2020-08" db="EMBL/GenBank/DDBJ databases">
        <authorList>
            <person name="Lai Q."/>
        </authorList>
    </citation>
    <scope>NUCLEOTIDE SEQUENCE</scope>
    <source>
        <strain evidence="1">S27-2</strain>
    </source>
</reference>
<gene>
    <name evidence="1" type="ORF">H8B19_07805</name>
</gene>
<dbReference type="RefSeq" id="WP_186506249.1">
    <property type="nucleotide sequence ID" value="NZ_JACNEP010000005.1"/>
</dbReference>
<dbReference type="SUPFAM" id="SSF51126">
    <property type="entry name" value="Pectin lyase-like"/>
    <property type="match status" value="1"/>
</dbReference>
<reference evidence="1" key="1">
    <citation type="journal article" date="2018" name="Int. J. Syst. Evol. Microbiol.">
        <title>Neptunicella marina gen. nov., sp. nov., isolated from surface seawater.</title>
        <authorList>
            <person name="Liu X."/>
            <person name="Lai Q."/>
            <person name="Du Y."/>
            <person name="Zhang X."/>
            <person name="Liu Z."/>
            <person name="Sun F."/>
            <person name="Shao Z."/>
        </authorList>
    </citation>
    <scope>NUCLEOTIDE SEQUENCE</scope>
    <source>
        <strain evidence="1">S27-2</strain>
    </source>
</reference>
<accession>A0A8J6IU06</accession>
<name>A0A8J6IU06_9ALTE</name>
<evidence type="ECO:0000313" key="2">
    <source>
        <dbReference type="Proteomes" id="UP000601768"/>
    </source>
</evidence>
<evidence type="ECO:0008006" key="3">
    <source>
        <dbReference type="Google" id="ProtNLM"/>
    </source>
</evidence>
<dbReference type="InterPro" id="IPR012334">
    <property type="entry name" value="Pectin_lyas_fold"/>
</dbReference>